<proteinExistence type="predicted"/>
<dbReference type="Pfam" id="PF00394">
    <property type="entry name" value="Cu-oxidase"/>
    <property type="match status" value="1"/>
</dbReference>
<organism evidence="2 3">
    <name type="scientific">Dillenia turbinata</name>
    <dbReference type="NCBI Taxonomy" id="194707"/>
    <lineage>
        <taxon>Eukaryota</taxon>
        <taxon>Viridiplantae</taxon>
        <taxon>Streptophyta</taxon>
        <taxon>Embryophyta</taxon>
        <taxon>Tracheophyta</taxon>
        <taxon>Spermatophyta</taxon>
        <taxon>Magnoliopsida</taxon>
        <taxon>eudicotyledons</taxon>
        <taxon>Gunneridae</taxon>
        <taxon>Pentapetalae</taxon>
        <taxon>Dilleniales</taxon>
        <taxon>Dilleniaceae</taxon>
        <taxon>Dillenia</taxon>
    </lineage>
</organism>
<sequence length="71" mass="8028">MVEADGEYTKPFKTSYLMLTPGQTYNQSKSVHWKIHGNVPLQSCAKSVSFLEKTSFAIRNYKSFCSNSLAM</sequence>
<dbReference type="EMBL" id="JBAMMX010000018">
    <property type="protein sequence ID" value="KAK6922746.1"/>
    <property type="molecule type" value="Genomic_DNA"/>
</dbReference>
<comment type="caution">
    <text evidence="2">The sequence shown here is derived from an EMBL/GenBank/DDBJ whole genome shotgun (WGS) entry which is preliminary data.</text>
</comment>
<dbReference type="InterPro" id="IPR001117">
    <property type="entry name" value="Cu-oxidase_2nd"/>
</dbReference>
<dbReference type="AlphaFoldDB" id="A0AAN8V340"/>
<evidence type="ECO:0000313" key="2">
    <source>
        <dbReference type="EMBL" id="KAK6922746.1"/>
    </source>
</evidence>
<accession>A0AAN8V340</accession>
<name>A0AAN8V340_9MAGN</name>
<keyword evidence="3" id="KW-1185">Reference proteome</keyword>
<evidence type="ECO:0000259" key="1">
    <source>
        <dbReference type="Pfam" id="PF00394"/>
    </source>
</evidence>
<reference evidence="2 3" key="1">
    <citation type="submission" date="2023-12" db="EMBL/GenBank/DDBJ databases">
        <title>A high-quality genome assembly for Dillenia turbinata (Dilleniales).</title>
        <authorList>
            <person name="Chanderbali A."/>
        </authorList>
    </citation>
    <scope>NUCLEOTIDE SEQUENCE [LARGE SCALE GENOMIC DNA]</scope>
    <source>
        <strain evidence="2">LSX21</strain>
        <tissue evidence="2">Leaf</tissue>
    </source>
</reference>
<dbReference type="Proteomes" id="UP001370490">
    <property type="component" value="Unassembled WGS sequence"/>
</dbReference>
<feature type="domain" description="Plastocyanin-like" evidence="1">
    <location>
        <begin position="2"/>
        <end position="26"/>
    </location>
</feature>
<evidence type="ECO:0000313" key="3">
    <source>
        <dbReference type="Proteomes" id="UP001370490"/>
    </source>
</evidence>
<dbReference type="InterPro" id="IPR008972">
    <property type="entry name" value="Cupredoxin"/>
</dbReference>
<protein>
    <submittedName>
        <fullName evidence="2">Multicopper oxidase, type 1</fullName>
    </submittedName>
</protein>
<dbReference type="Gene3D" id="2.60.40.420">
    <property type="entry name" value="Cupredoxins - blue copper proteins"/>
    <property type="match status" value="1"/>
</dbReference>
<gene>
    <name evidence="2" type="ORF">RJ641_011050</name>
</gene>